<dbReference type="InterPro" id="IPR011009">
    <property type="entry name" value="Kinase-like_dom_sf"/>
</dbReference>
<protein>
    <submittedName>
        <fullName evidence="2">Aminoglycoside phosphotransferase family protein</fullName>
    </submittedName>
</protein>
<evidence type="ECO:0000313" key="2">
    <source>
        <dbReference type="EMBL" id="MBK6301532.1"/>
    </source>
</evidence>
<gene>
    <name evidence="2" type="ORF">IPF40_10970</name>
</gene>
<feature type="domain" description="Aminoglycoside phosphotransferase" evidence="1">
    <location>
        <begin position="26"/>
        <end position="256"/>
    </location>
</feature>
<dbReference type="Pfam" id="PF01636">
    <property type="entry name" value="APH"/>
    <property type="match status" value="1"/>
</dbReference>
<dbReference type="SUPFAM" id="SSF56112">
    <property type="entry name" value="Protein kinase-like (PK-like)"/>
    <property type="match status" value="1"/>
</dbReference>
<dbReference type="InterPro" id="IPR002575">
    <property type="entry name" value="Aminoglycoside_PTrfase"/>
</dbReference>
<evidence type="ECO:0000313" key="3">
    <source>
        <dbReference type="Proteomes" id="UP000718281"/>
    </source>
</evidence>
<accession>A0A935CE91</accession>
<evidence type="ECO:0000259" key="1">
    <source>
        <dbReference type="Pfam" id="PF01636"/>
    </source>
</evidence>
<proteinExistence type="predicted"/>
<organism evidence="2 3">
    <name type="scientific">Candidatus Phosphoribacter hodrii</name>
    <dbReference type="NCBI Taxonomy" id="2953743"/>
    <lineage>
        <taxon>Bacteria</taxon>
        <taxon>Bacillati</taxon>
        <taxon>Actinomycetota</taxon>
        <taxon>Actinomycetes</taxon>
        <taxon>Micrococcales</taxon>
        <taxon>Dermatophilaceae</taxon>
        <taxon>Candidatus Phosphoribacter</taxon>
    </lineage>
</organism>
<dbReference type="EMBL" id="JADIXZ010000004">
    <property type="protein sequence ID" value="MBK6301532.1"/>
    <property type="molecule type" value="Genomic_DNA"/>
</dbReference>
<sequence length="314" mass="32612">MPSAPPHPLLPWIEGYAVRLGSPLTSPTAWVTTASGAELAFVGGLVVKLHHPRTDVAELRTRLALATDPALAAYLVLPVSSEVAVAPDGRAVTAWPRVEVLDPADADREGATVPWADAGRLLAGLHRARPLGSMPVHGGWARLRRAVVRAEGGADVDPRLGMVAAAGQRVLAGLDLAAADPASRPDRPLTVVHGDWHLGQLGRVDGAWRLLDLDDLGWGDPAWDLARPAGFWAAGLLPTGDWEGFLAAYRAAGGPGVPVTGDPWPALDLPARAAVVIAATRAVGAVGAVGARRSGADTHSDHTAEALLDACRKM</sequence>
<dbReference type="AlphaFoldDB" id="A0A935CE91"/>
<comment type="caution">
    <text evidence="2">The sequence shown here is derived from an EMBL/GenBank/DDBJ whole genome shotgun (WGS) entry which is preliminary data.</text>
</comment>
<dbReference type="Gene3D" id="3.90.1200.10">
    <property type="match status" value="1"/>
</dbReference>
<name>A0A935CE91_9MICO</name>
<reference evidence="2 3" key="1">
    <citation type="submission" date="2020-10" db="EMBL/GenBank/DDBJ databases">
        <title>Connecting structure to function with the recovery of over 1000 high-quality activated sludge metagenome-assembled genomes encoding full-length rRNA genes using long-read sequencing.</title>
        <authorList>
            <person name="Singleton C.M."/>
            <person name="Petriglieri F."/>
            <person name="Kristensen J.M."/>
            <person name="Kirkegaard R.H."/>
            <person name="Michaelsen T.Y."/>
            <person name="Andersen M.H."/>
            <person name="Karst S.M."/>
            <person name="Dueholm M.S."/>
            <person name="Nielsen P.H."/>
            <person name="Albertsen M."/>
        </authorList>
    </citation>
    <scope>NUCLEOTIDE SEQUENCE [LARGE SCALE GENOMIC DNA]</scope>
    <source>
        <strain evidence="2">AalE_18-Q3-R2-46_BAT3C.188</strain>
    </source>
</reference>
<dbReference type="Proteomes" id="UP000718281">
    <property type="component" value="Unassembled WGS sequence"/>
</dbReference>